<protein>
    <submittedName>
        <fullName evidence="2">4059_t:CDS:1</fullName>
    </submittedName>
</protein>
<feature type="transmembrane region" description="Helical" evidence="1">
    <location>
        <begin position="174"/>
        <end position="193"/>
    </location>
</feature>
<keyword evidence="1" id="KW-0472">Membrane</keyword>
<proteinExistence type="predicted"/>
<keyword evidence="3" id="KW-1185">Reference proteome</keyword>
<gene>
    <name evidence="2" type="ORF">DERYTH_LOCUS935</name>
</gene>
<evidence type="ECO:0000313" key="3">
    <source>
        <dbReference type="Proteomes" id="UP000789405"/>
    </source>
</evidence>
<sequence length="265" mass="30107">MYPFLIKILNVIAYIFFLGTNLYSGLGPQTDKSPYHDGYPTYITPASFTFGIWGLIHFLLGCFVIYQFFTPADEVVVEGIHWHFISISLWNTAWLALWANDLLVLSWIAIVITASQVTHISWVLKKKYPPHSTVDKLLIHLPFSLYHAWIAVVFVLSTFVAFTPEKLPNEAPSVLIQVLVFLALLFLGMHVISYVETPRIDIAGSLVIAWSLFGIAAGQEDPFIHWSAIVIGALSTLYILKPFVFKYFLHRQTGENEALLPEHRR</sequence>
<name>A0A9N8VTL1_9GLOM</name>
<reference evidence="2" key="1">
    <citation type="submission" date="2021-06" db="EMBL/GenBank/DDBJ databases">
        <authorList>
            <person name="Kallberg Y."/>
            <person name="Tangrot J."/>
            <person name="Rosling A."/>
        </authorList>
    </citation>
    <scope>NUCLEOTIDE SEQUENCE</scope>
    <source>
        <strain evidence="2">MA453B</strain>
    </source>
</reference>
<organism evidence="2 3">
    <name type="scientific">Dentiscutata erythropus</name>
    <dbReference type="NCBI Taxonomy" id="1348616"/>
    <lineage>
        <taxon>Eukaryota</taxon>
        <taxon>Fungi</taxon>
        <taxon>Fungi incertae sedis</taxon>
        <taxon>Mucoromycota</taxon>
        <taxon>Glomeromycotina</taxon>
        <taxon>Glomeromycetes</taxon>
        <taxon>Diversisporales</taxon>
        <taxon>Gigasporaceae</taxon>
        <taxon>Dentiscutata</taxon>
    </lineage>
</organism>
<accession>A0A9N8VTL1</accession>
<dbReference type="EMBL" id="CAJVPY010000233">
    <property type="protein sequence ID" value="CAG8459479.1"/>
    <property type="molecule type" value="Genomic_DNA"/>
</dbReference>
<feature type="transmembrane region" description="Helical" evidence="1">
    <location>
        <begin position="104"/>
        <end position="124"/>
    </location>
</feature>
<evidence type="ECO:0000256" key="1">
    <source>
        <dbReference type="SAM" id="Phobius"/>
    </source>
</evidence>
<evidence type="ECO:0000313" key="2">
    <source>
        <dbReference type="EMBL" id="CAG8459479.1"/>
    </source>
</evidence>
<dbReference type="PANTHER" id="PTHR33802">
    <property type="entry name" value="SI:CH211-161H7.5-RELATED"/>
    <property type="match status" value="1"/>
</dbReference>
<dbReference type="AlphaFoldDB" id="A0A9N8VTL1"/>
<dbReference type="Proteomes" id="UP000789405">
    <property type="component" value="Unassembled WGS sequence"/>
</dbReference>
<feature type="transmembrane region" description="Helical" evidence="1">
    <location>
        <begin position="46"/>
        <end position="68"/>
    </location>
</feature>
<dbReference type="OrthoDB" id="5586934at2759"/>
<feature type="transmembrane region" description="Helical" evidence="1">
    <location>
        <begin position="145"/>
        <end position="162"/>
    </location>
</feature>
<feature type="transmembrane region" description="Helical" evidence="1">
    <location>
        <begin position="80"/>
        <end position="98"/>
    </location>
</feature>
<feature type="transmembrane region" description="Helical" evidence="1">
    <location>
        <begin position="200"/>
        <end position="217"/>
    </location>
</feature>
<keyword evidence="1" id="KW-1133">Transmembrane helix</keyword>
<dbReference type="PANTHER" id="PTHR33802:SF1">
    <property type="entry name" value="XK-RELATED PROTEIN"/>
    <property type="match status" value="1"/>
</dbReference>
<keyword evidence="1" id="KW-0812">Transmembrane</keyword>
<feature type="transmembrane region" description="Helical" evidence="1">
    <location>
        <begin position="223"/>
        <end position="240"/>
    </location>
</feature>
<comment type="caution">
    <text evidence="2">The sequence shown here is derived from an EMBL/GenBank/DDBJ whole genome shotgun (WGS) entry which is preliminary data.</text>
</comment>
<feature type="transmembrane region" description="Helical" evidence="1">
    <location>
        <begin position="7"/>
        <end position="26"/>
    </location>
</feature>